<evidence type="ECO:0000313" key="3">
    <source>
        <dbReference type="Proteomes" id="UP000308197"/>
    </source>
</evidence>
<protein>
    <submittedName>
        <fullName evidence="2">Uncharacterized protein</fullName>
    </submittedName>
</protein>
<proteinExistence type="predicted"/>
<evidence type="ECO:0000313" key="2">
    <source>
        <dbReference type="EMBL" id="TFK89581.1"/>
    </source>
</evidence>
<gene>
    <name evidence="2" type="ORF">K466DRAFT_19130</name>
</gene>
<sequence>MDSDLKLSSLRCPLFRARDPSRWCEPVCLCSHSIPVCVRSSANHQAVRLSWFYESALFLQADCGLARDRSTLGLAWARPAGSFMREWFSTSRSSLDSPLRTSPCQSSYVAASLHSPDPSDGRPTRPATQEASNLLSMSTGPCQENITVAQRASSLEASFSRS</sequence>
<name>A0A5C3PJX2_9APHY</name>
<feature type="region of interest" description="Disordered" evidence="1">
    <location>
        <begin position="110"/>
        <end position="139"/>
    </location>
</feature>
<evidence type="ECO:0000256" key="1">
    <source>
        <dbReference type="SAM" id="MobiDB-lite"/>
    </source>
</evidence>
<keyword evidence="3" id="KW-1185">Reference proteome</keyword>
<dbReference type="AlphaFoldDB" id="A0A5C3PJX2"/>
<dbReference type="EMBL" id="ML211071">
    <property type="protein sequence ID" value="TFK89581.1"/>
    <property type="molecule type" value="Genomic_DNA"/>
</dbReference>
<organism evidence="2 3">
    <name type="scientific">Polyporus arcularius HHB13444</name>
    <dbReference type="NCBI Taxonomy" id="1314778"/>
    <lineage>
        <taxon>Eukaryota</taxon>
        <taxon>Fungi</taxon>
        <taxon>Dikarya</taxon>
        <taxon>Basidiomycota</taxon>
        <taxon>Agaricomycotina</taxon>
        <taxon>Agaricomycetes</taxon>
        <taxon>Polyporales</taxon>
        <taxon>Polyporaceae</taxon>
        <taxon>Polyporus</taxon>
    </lineage>
</organism>
<accession>A0A5C3PJX2</accession>
<dbReference type="InParanoid" id="A0A5C3PJX2"/>
<feature type="compositionally biased region" description="Polar residues" evidence="1">
    <location>
        <begin position="126"/>
        <end position="139"/>
    </location>
</feature>
<reference evidence="2 3" key="1">
    <citation type="journal article" date="2019" name="Nat. Ecol. Evol.">
        <title>Megaphylogeny resolves global patterns of mushroom evolution.</title>
        <authorList>
            <person name="Varga T."/>
            <person name="Krizsan K."/>
            <person name="Foldi C."/>
            <person name="Dima B."/>
            <person name="Sanchez-Garcia M."/>
            <person name="Sanchez-Ramirez S."/>
            <person name="Szollosi G.J."/>
            <person name="Szarkandi J.G."/>
            <person name="Papp V."/>
            <person name="Albert L."/>
            <person name="Andreopoulos W."/>
            <person name="Angelini C."/>
            <person name="Antonin V."/>
            <person name="Barry K.W."/>
            <person name="Bougher N.L."/>
            <person name="Buchanan P."/>
            <person name="Buyck B."/>
            <person name="Bense V."/>
            <person name="Catcheside P."/>
            <person name="Chovatia M."/>
            <person name="Cooper J."/>
            <person name="Damon W."/>
            <person name="Desjardin D."/>
            <person name="Finy P."/>
            <person name="Geml J."/>
            <person name="Haridas S."/>
            <person name="Hughes K."/>
            <person name="Justo A."/>
            <person name="Karasinski D."/>
            <person name="Kautmanova I."/>
            <person name="Kiss B."/>
            <person name="Kocsube S."/>
            <person name="Kotiranta H."/>
            <person name="LaButti K.M."/>
            <person name="Lechner B.E."/>
            <person name="Liimatainen K."/>
            <person name="Lipzen A."/>
            <person name="Lukacs Z."/>
            <person name="Mihaltcheva S."/>
            <person name="Morgado L.N."/>
            <person name="Niskanen T."/>
            <person name="Noordeloos M.E."/>
            <person name="Ohm R.A."/>
            <person name="Ortiz-Santana B."/>
            <person name="Ovrebo C."/>
            <person name="Racz N."/>
            <person name="Riley R."/>
            <person name="Savchenko A."/>
            <person name="Shiryaev A."/>
            <person name="Soop K."/>
            <person name="Spirin V."/>
            <person name="Szebenyi C."/>
            <person name="Tomsovsky M."/>
            <person name="Tulloss R.E."/>
            <person name="Uehling J."/>
            <person name="Grigoriev I.V."/>
            <person name="Vagvolgyi C."/>
            <person name="Papp T."/>
            <person name="Martin F.M."/>
            <person name="Miettinen O."/>
            <person name="Hibbett D.S."/>
            <person name="Nagy L.G."/>
        </authorList>
    </citation>
    <scope>NUCLEOTIDE SEQUENCE [LARGE SCALE GENOMIC DNA]</scope>
    <source>
        <strain evidence="2 3">HHB13444</strain>
    </source>
</reference>
<dbReference type="Proteomes" id="UP000308197">
    <property type="component" value="Unassembled WGS sequence"/>
</dbReference>